<evidence type="ECO:0000256" key="1">
    <source>
        <dbReference type="SAM" id="SignalP"/>
    </source>
</evidence>
<reference evidence="3" key="1">
    <citation type="journal article" date="2020" name="Int. J. Syst. Evol. Microbiol.">
        <title>Alteromonas alba sp. nov., a marine bacterium isolated from the seawater of the West Pacific Ocean.</title>
        <authorList>
            <person name="Sun C."/>
            <person name="Wu Y.-H."/>
            <person name="Xamxidin M."/>
            <person name="Cheng H."/>
            <person name="Xu X.-W."/>
        </authorList>
    </citation>
    <scope>NUCLEOTIDE SEQUENCE [LARGE SCALE GENOMIC DNA]</scope>
    <source>
        <strain evidence="3">190</strain>
    </source>
</reference>
<keyword evidence="3" id="KW-1185">Reference proteome</keyword>
<feature type="chain" id="PRO_5015592599" evidence="1">
    <location>
        <begin position="21"/>
        <end position="412"/>
    </location>
</feature>
<organism evidence="2 3">
    <name type="scientific">Alteromonas alba</name>
    <dbReference type="NCBI Taxonomy" id="2079529"/>
    <lineage>
        <taxon>Bacteria</taxon>
        <taxon>Pseudomonadati</taxon>
        <taxon>Pseudomonadota</taxon>
        <taxon>Gammaproteobacteria</taxon>
        <taxon>Alteromonadales</taxon>
        <taxon>Alteromonadaceae</taxon>
        <taxon>Alteromonas/Salinimonas group</taxon>
        <taxon>Alteromonas</taxon>
    </lineage>
</organism>
<comment type="caution">
    <text evidence="2">The sequence shown here is derived from an EMBL/GenBank/DDBJ whole genome shotgun (WGS) entry which is preliminary data.</text>
</comment>
<dbReference type="RefSeq" id="WP_105933755.1">
    <property type="nucleotide sequence ID" value="NZ_PVNP01000047.1"/>
</dbReference>
<feature type="signal peptide" evidence="1">
    <location>
        <begin position="1"/>
        <end position="20"/>
    </location>
</feature>
<keyword evidence="1" id="KW-0732">Signal</keyword>
<dbReference type="EMBL" id="PVNP01000047">
    <property type="protein sequence ID" value="PRO74604.1"/>
    <property type="molecule type" value="Genomic_DNA"/>
</dbReference>
<evidence type="ECO:0000313" key="2">
    <source>
        <dbReference type="EMBL" id="PRO74604.1"/>
    </source>
</evidence>
<accession>A0A2S9VDV1</accession>
<dbReference type="OrthoDB" id="5740488at2"/>
<protein>
    <submittedName>
        <fullName evidence="2">Uncharacterized protein</fullName>
    </submittedName>
</protein>
<gene>
    <name evidence="2" type="ORF">C6Y40_05715</name>
</gene>
<evidence type="ECO:0000313" key="3">
    <source>
        <dbReference type="Proteomes" id="UP000238949"/>
    </source>
</evidence>
<sequence>MKLLKSAALFLLPTTISANANAEYLINLADFPDWFQQSMARETSVETSGKMVIERLNVDAQVKGKPVLQDSGSTDVWYYTMDIGSDSPVECYAFLEFDGAANSLHAIVEHSLGGAEQINGKPLSGRFTLGLDMGMIGDTPFLQLDTLYNLGEGSEKVAGVLKGLSAQTSQSLQICVHNEMGYQQAFHDVFTSFVQAFTANDQQPELYEATYRMTINGIPVGYSQEKHTIDQDGDIATVLRDAMITPVDQVAVSRSDSQTLEWSRPDGSLINAQEYTIENGQLASQFAISSAEDAWQVTGQMQGKEVSATLEYNSWLLSSFGNYTETALLLASDAPSADYHIWLPDADPTSAFSVTFTKIDELPDANLQFDLGPLTLKYLATENGSFEKGSIAQGGAELKLEKVYSKGQPVMP</sequence>
<proteinExistence type="predicted"/>
<name>A0A2S9VDV1_9ALTE</name>
<dbReference type="Proteomes" id="UP000238949">
    <property type="component" value="Unassembled WGS sequence"/>
</dbReference>
<dbReference type="AlphaFoldDB" id="A0A2S9VDV1"/>